<feature type="domain" description="Cache" evidence="6">
    <location>
        <begin position="52"/>
        <end position="238"/>
    </location>
</feature>
<reference evidence="7" key="1">
    <citation type="submission" date="2022-05" db="EMBL/GenBank/DDBJ databases">
        <title>Comparative Genomics of Spacecraft Associated Microbes.</title>
        <authorList>
            <person name="Tran M.T."/>
            <person name="Wright A."/>
            <person name="Seuylemezian A."/>
            <person name="Eisen J."/>
            <person name="Coil D."/>
        </authorList>
    </citation>
    <scope>NUCLEOTIDE SEQUENCE</scope>
    <source>
        <strain evidence="7">214.1.1</strain>
    </source>
</reference>
<evidence type="ECO:0000313" key="7">
    <source>
        <dbReference type="EMBL" id="MCM3713872.1"/>
    </source>
</evidence>
<evidence type="ECO:0000256" key="2">
    <source>
        <dbReference type="ARBA" id="ARBA00022475"/>
    </source>
</evidence>
<comment type="caution">
    <text evidence="7">The sequence shown here is derived from an EMBL/GenBank/DDBJ whole genome shotgun (WGS) entry which is preliminary data.</text>
</comment>
<keyword evidence="4" id="KW-1133">Transmembrane helix</keyword>
<evidence type="ECO:0000256" key="3">
    <source>
        <dbReference type="ARBA" id="ARBA00022692"/>
    </source>
</evidence>
<name>A0A9X2INY6_9BACI</name>
<evidence type="ECO:0000256" key="1">
    <source>
        <dbReference type="ARBA" id="ARBA00004651"/>
    </source>
</evidence>
<evidence type="ECO:0000259" key="6">
    <source>
        <dbReference type="Pfam" id="PF02743"/>
    </source>
</evidence>
<proteinExistence type="predicted"/>
<organism evidence="7 8">
    <name type="scientific">Halalkalibacter oceani</name>
    <dbReference type="NCBI Taxonomy" id="1653776"/>
    <lineage>
        <taxon>Bacteria</taxon>
        <taxon>Bacillati</taxon>
        <taxon>Bacillota</taxon>
        <taxon>Bacilli</taxon>
        <taxon>Bacillales</taxon>
        <taxon>Bacillaceae</taxon>
        <taxon>Halalkalibacter</taxon>
    </lineage>
</organism>
<keyword evidence="5" id="KW-0472">Membrane</keyword>
<dbReference type="CDD" id="cd12914">
    <property type="entry name" value="PDC1_DGC_like"/>
    <property type="match status" value="1"/>
</dbReference>
<dbReference type="EMBL" id="JAMBOL010000004">
    <property type="protein sequence ID" value="MCM3713872.1"/>
    <property type="molecule type" value="Genomic_DNA"/>
</dbReference>
<dbReference type="Proteomes" id="UP001139179">
    <property type="component" value="Unassembled WGS sequence"/>
</dbReference>
<dbReference type="GO" id="GO:0005886">
    <property type="term" value="C:plasma membrane"/>
    <property type="evidence" value="ECO:0007669"/>
    <property type="project" value="UniProtKB-SubCell"/>
</dbReference>
<evidence type="ECO:0000256" key="4">
    <source>
        <dbReference type="ARBA" id="ARBA00022989"/>
    </source>
</evidence>
<keyword evidence="8" id="KW-1185">Reference proteome</keyword>
<keyword evidence="3" id="KW-0812">Transmembrane</keyword>
<dbReference type="InterPro" id="IPR033479">
    <property type="entry name" value="dCache_1"/>
</dbReference>
<comment type="subcellular location">
    <subcellularLocation>
        <location evidence="1">Cell membrane</location>
        <topology evidence="1">Multi-pass membrane protein</topology>
    </subcellularLocation>
</comment>
<dbReference type="InterPro" id="IPR029151">
    <property type="entry name" value="Sensor-like_sf"/>
</dbReference>
<gene>
    <name evidence="7" type="ORF">M3202_07220</name>
</gene>
<keyword evidence="2" id="KW-1003">Cell membrane</keyword>
<dbReference type="AlphaFoldDB" id="A0A9X2INY6"/>
<dbReference type="SUPFAM" id="SSF103190">
    <property type="entry name" value="Sensory domain-like"/>
    <property type="match status" value="1"/>
</dbReference>
<dbReference type="Pfam" id="PF02743">
    <property type="entry name" value="dCache_1"/>
    <property type="match status" value="1"/>
</dbReference>
<evidence type="ECO:0000313" key="8">
    <source>
        <dbReference type="Proteomes" id="UP001139179"/>
    </source>
</evidence>
<dbReference type="CDD" id="cd12912">
    <property type="entry name" value="PDC2_MCP_like"/>
    <property type="match status" value="1"/>
</dbReference>
<accession>A0A9X2INY6</accession>
<sequence>MIAVRTVDVAFDTIDKIDRNLFERNCDVQAWTTFTAVKHCLLLPGPETISEAETLLGQLQKIYTVYYDLTIVNLDGIVVASGSNAQLTGLDFSRETWFQQALESGKVYASDMYHAPAVQGFTMNYAAPIFDDSNNAIGVLTTWFNWEYIYDIIDAVKIDEQSELYLINKDGIVIASKQREDILNKDLGSLTAVQLLKQGKATIGYQHETVEGKPKIIAYCKTKGYNDYEGKGWSVIVSEQT</sequence>
<evidence type="ECO:0000256" key="5">
    <source>
        <dbReference type="ARBA" id="ARBA00023136"/>
    </source>
</evidence>
<protein>
    <submittedName>
        <fullName evidence="7">Cache domain-containing protein</fullName>
    </submittedName>
</protein>
<dbReference type="Gene3D" id="3.30.450.20">
    <property type="entry name" value="PAS domain"/>
    <property type="match status" value="2"/>
</dbReference>